<gene>
    <name evidence="1" type="ORF">EV663_103164</name>
</gene>
<comment type="caution">
    <text evidence="1">The sequence shown here is derived from an EMBL/GenBank/DDBJ whole genome shotgun (WGS) entry which is preliminary data.</text>
</comment>
<sequence>MRDPRQRKPPKIGKMPPVRRWTPWHEIVIWATEIRNVTV</sequence>
<dbReference type="AlphaFoldDB" id="A0A4R2RIK8"/>
<evidence type="ECO:0000313" key="2">
    <source>
        <dbReference type="Proteomes" id="UP000295050"/>
    </source>
</evidence>
<accession>A0A4R2RIK8</accession>
<keyword evidence="2" id="KW-1185">Reference proteome</keyword>
<protein>
    <submittedName>
        <fullName evidence="1">Uncharacterized protein</fullName>
    </submittedName>
</protein>
<name>A0A4R2RIK8_9RHOB</name>
<organism evidence="1 2">
    <name type="scientific">Rhodovulum bhavnagarense</name>
    <dbReference type="NCBI Taxonomy" id="992286"/>
    <lineage>
        <taxon>Bacteria</taxon>
        <taxon>Pseudomonadati</taxon>
        <taxon>Pseudomonadota</taxon>
        <taxon>Alphaproteobacteria</taxon>
        <taxon>Rhodobacterales</taxon>
        <taxon>Paracoccaceae</taxon>
        <taxon>Rhodovulum</taxon>
    </lineage>
</organism>
<dbReference type="Proteomes" id="UP000295050">
    <property type="component" value="Unassembled WGS sequence"/>
</dbReference>
<dbReference type="EMBL" id="SLXU01000003">
    <property type="protein sequence ID" value="TCP61977.1"/>
    <property type="molecule type" value="Genomic_DNA"/>
</dbReference>
<evidence type="ECO:0000313" key="1">
    <source>
        <dbReference type="EMBL" id="TCP61977.1"/>
    </source>
</evidence>
<proteinExistence type="predicted"/>
<reference evidence="1 2" key="1">
    <citation type="submission" date="2019-03" db="EMBL/GenBank/DDBJ databases">
        <title>Genomic Encyclopedia of Type Strains, Phase IV (KMG-IV): sequencing the most valuable type-strain genomes for metagenomic binning, comparative biology and taxonomic classification.</title>
        <authorList>
            <person name="Goeker M."/>
        </authorList>
    </citation>
    <scope>NUCLEOTIDE SEQUENCE [LARGE SCALE GENOMIC DNA]</scope>
    <source>
        <strain evidence="1 2">DSM 24766</strain>
    </source>
</reference>